<keyword evidence="5 10" id="KW-0479">Metal-binding</keyword>
<dbReference type="InterPro" id="IPR007197">
    <property type="entry name" value="rSAM"/>
</dbReference>
<evidence type="ECO:0000256" key="5">
    <source>
        <dbReference type="ARBA" id="ARBA00022723"/>
    </source>
</evidence>
<protein>
    <recommendedName>
        <fullName evidence="2 10">7,8-didemethyl-8-hydroxy-5-deazariboflavin synthase</fullName>
        <ecNumber evidence="2 10">4.3.1.32</ecNumber>
    </recommendedName>
    <alternativeName>
        <fullName evidence="10">FO synthase subunit 1</fullName>
    </alternativeName>
</protein>
<feature type="binding site" evidence="10">
    <location>
        <position position="46"/>
    </location>
    <ligand>
        <name>[4Fe-4S] cluster</name>
        <dbReference type="ChEBI" id="CHEBI:49883"/>
        <note>4Fe-4S-S-AdoMet</note>
    </ligand>
</feature>
<evidence type="ECO:0000256" key="10">
    <source>
        <dbReference type="HAMAP-Rule" id="MF_01611"/>
    </source>
</evidence>
<evidence type="ECO:0000259" key="11">
    <source>
        <dbReference type="PROSITE" id="PS51918"/>
    </source>
</evidence>
<comment type="pathway">
    <text evidence="1 10">Cofactor biosynthesis; coenzyme F0 biosynthesis.</text>
</comment>
<dbReference type="GO" id="GO:0016765">
    <property type="term" value="F:transferase activity, transferring alkyl or aryl (other than methyl) groups"/>
    <property type="evidence" value="ECO:0007669"/>
    <property type="project" value="InterPro"/>
</dbReference>
<dbReference type="SFLD" id="SFLDF00294">
    <property type="entry name" value="7_8-didemethyl-8-hydroxy-5-dea"/>
    <property type="match status" value="1"/>
</dbReference>
<feature type="domain" description="Radical SAM core" evidence="11">
    <location>
        <begin position="28"/>
        <end position="259"/>
    </location>
</feature>
<keyword evidence="13" id="KW-1185">Reference proteome</keyword>
<dbReference type="EMBL" id="CZCS02000007">
    <property type="protein sequence ID" value="VXD12005.1"/>
    <property type="molecule type" value="Genomic_DNA"/>
</dbReference>
<name>A0A7Z9DW89_9CYAN</name>
<feature type="binding site" evidence="10">
    <location>
        <position position="49"/>
    </location>
    <ligand>
        <name>[4Fe-4S] cluster</name>
        <dbReference type="ChEBI" id="CHEBI:49883"/>
        <note>4Fe-4S-S-AdoMet</note>
    </ligand>
</feature>
<evidence type="ECO:0000313" key="13">
    <source>
        <dbReference type="Proteomes" id="UP000182190"/>
    </source>
</evidence>
<keyword evidence="8 10" id="KW-0456">Lyase</keyword>
<dbReference type="Gene3D" id="3.20.20.70">
    <property type="entry name" value="Aldolase class I"/>
    <property type="match status" value="1"/>
</dbReference>
<comment type="caution">
    <text evidence="12">The sequence shown here is derived from an EMBL/GenBank/DDBJ whole genome shotgun (WGS) entry which is preliminary data.</text>
</comment>
<reference evidence="12" key="1">
    <citation type="submission" date="2019-10" db="EMBL/GenBank/DDBJ databases">
        <authorList>
            <consortium name="Genoscope - CEA"/>
            <person name="William W."/>
        </authorList>
    </citation>
    <scope>NUCLEOTIDE SEQUENCE [LARGE SCALE GENOMIC DNA]</scope>
    <source>
        <strain evidence="12">BBR_PRJEB10994</strain>
    </source>
</reference>
<evidence type="ECO:0000256" key="7">
    <source>
        <dbReference type="ARBA" id="ARBA00023014"/>
    </source>
</evidence>
<proteinExistence type="inferred from homology"/>
<dbReference type="NCBIfam" id="NF004884">
    <property type="entry name" value="PRK06245.1"/>
    <property type="match status" value="1"/>
</dbReference>
<dbReference type="InterPro" id="IPR034405">
    <property type="entry name" value="F420"/>
</dbReference>
<evidence type="ECO:0000313" key="12">
    <source>
        <dbReference type="EMBL" id="VXD12005.1"/>
    </source>
</evidence>
<dbReference type="GO" id="GO:0051539">
    <property type="term" value="F:4 iron, 4 sulfur cluster binding"/>
    <property type="evidence" value="ECO:0007669"/>
    <property type="project" value="UniProtKB-KW"/>
</dbReference>
<dbReference type="CDD" id="cd01335">
    <property type="entry name" value="Radical_SAM"/>
    <property type="match status" value="1"/>
</dbReference>
<dbReference type="GO" id="GO:0044689">
    <property type="term" value="F:7,8-didemethyl-8-hydroxy-5-deazariboflavin synthase activity"/>
    <property type="evidence" value="ECO:0007669"/>
    <property type="project" value="UniProtKB-EC"/>
</dbReference>
<comment type="cofactor">
    <cofactor evidence="10">
        <name>[4Fe-4S] cluster</name>
        <dbReference type="ChEBI" id="CHEBI:49883"/>
    </cofactor>
    <text evidence="10">Binds 1 [4Fe-4S] cluster. The cluster is coordinated with 3 cysteines and an exchangeable S-adenosyl-L-methionine.</text>
</comment>
<dbReference type="PANTHER" id="PTHR43076">
    <property type="entry name" value="FO SYNTHASE (COFH)"/>
    <property type="match status" value="1"/>
</dbReference>
<dbReference type="SFLD" id="SFLDG01388">
    <property type="entry name" value="7_8-didemethyl-8-hydroxy-5-dea"/>
    <property type="match status" value="1"/>
</dbReference>
<dbReference type="SFLD" id="SFLDS00029">
    <property type="entry name" value="Radical_SAM"/>
    <property type="match status" value="1"/>
</dbReference>
<dbReference type="InterPro" id="IPR058240">
    <property type="entry name" value="rSAM_sf"/>
</dbReference>
<dbReference type="SFLD" id="SFLDG01064">
    <property type="entry name" value="F420__menaquinone_cofactor_bio"/>
    <property type="match status" value="1"/>
</dbReference>
<gene>
    <name evidence="10 12" type="primary">cofG</name>
    <name evidence="12" type="ORF">PL9631_1040116</name>
</gene>
<evidence type="ECO:0000256" key="6">
    <source>
        <dbReference type="ARBA" id="ARBA00023004"/>
    </source>
</evidence>
<dbReference type="NCBIfam" id="TIGR03550">
    <property type="entry name" value="F420_cofG"/>
    <property type="match status" value="1"/>
</dbReference>
<dbReference type="EC" id="4.3.1.32" evidence="2 10"/>
<comment type="similarity">
    <text evidence="10">Belongs to the radical SAM superfamily. CofG family.</text>
</comment>
<dbReference type="Proteomes" id="UP000182190">
    <property type="component" value="Unassembled WGS sequence"/>
</dbReference>
<comment type="subunit">
    <text evidence="10">The FO synthase complex consists of two subunits, CofG and CofH.</text>
</comment>
<accession>A0A7Z9DW89</accession>
<evidence type="ECO:0000256" key="8">
    <source>
        <dbReference type="ARBA" id="ARBA00023239"/>
    </source>
</evidence>
<keyword evidence="4 10" id="KW-0949">S-adenosyl-L-methionine</keyword>
<dbReference type="Pfam" id="PF04055">
    <property type="entry name" value="Radical_SAM"/>
    <property type="match status" value="1"/>
</dbReference>
<dbReference type="AlphaFoldDB" id="A0A7Z9DW89"/>
<keyword evidence="12" id="KW-0808">Transferase</keyword>
<dbReference type="UniPathway" id="UPA00072"/>
<dbReference type="InterPro" id="IPR006638">
    <property type="entry name" value="Elp3/MiaA/NifB-like_rSAM"/>
</dbReference>
<dbReference type="GO" id="GO:0005506">
    <property type="term" value="F:iron ion binding"/>
    <property type="evidence" value="ECO:0007669"/>
    <property type="project" value="UniProtKB-UniRule"/>
</dbReference>
<dbReference type="PANTHER" id="PTHR43076:SF15">
    <property type="entry name" value="7,8-DIDEMETHYL-8-HYDROXY-5-DEAZARIBOFLAVIN SYNTHASE"/>
    <property type="match status" value="1"/>
</dbReference>
<evidence type="ECO:0000256" key="3">
    <source>
        <dbReference type="ARBA" id="ARBA00022485"/>
    </source>
</evidence>
<evidence type="ECO:0000256" key="2">
    <source>
        <dbReference type="ARBA" id="ARBA00012126"/>
    </source>
</evidence>
<comment type="function">
    <text evidence="10">Catalyzes the radical-mediated synthesis of 7,8-didemethyl-8-hydroxy-5-deazariboflavin (FO) from 5-amino-5-(4-hydroxybenzyl)-6-(D-ribitylimino)-5,6-dihydrouracil.</text>
</comment>
<dbReference type="PROSITE" id="PS51918">
    <property type="entry name" value="RADICAL_SAM"/>
    <property type="match status" value="1"/>
</dbReference>
<comment type="catalytic activity">
    <reaction evidence="9 10">
        <text>5-amino-5-(4-hydroxybenzyl)-6-(D-ribitylimino)-5,6-dihydrouracil + S-adenosyl-L-methionine = 7,8-didemethyl-8-hydroxy-5-deazariboflavin + 5'-deoxyadenosine + L-methionine + NH4(+) + H(+)</text>
        <dbReference type="Rhea" id="RHEA:55204"/>
        <dbReference type="ChEBI" id="CHEBI:15378"/>
        <dbReference type="ChEBI" id="CHEBI:17319"/>
        <dbReference type="ChEBI" id="CHEBI:28938"/>
        <dbReference type="ChEBI" id="CHEBI:57844"/>
        <dbReference type="ChEBI" id="CHEBI:59789"/>
        <dbReference type="ChEBI" id="CHEBI:59904"/>
        <dbReference type="ChEBI" id="CHEBI:85936"/>
        <dbReference type="EC" id="4.3.1.32"/>
    </reaction>
</comment>
<dbReference type="HAMAP" id="MF_01611">
    <property type="entry name" value="FO_synth_sub1"/>
    <property type="match status" value="1"/>
</dbReference>
<keyword evidence="6 10" id="KW-0408">Iron</keyword>
<dbReference type="InterPro" id="IPR013785">
    <property type="entry name" value="Aldolase_TIM"/>
</dbReference>
<dbReference type="SUPFAM" id="SSF102114">
    <property type="entry name" value="Radical SAM enzymes"/>
    <property type="match status" value="1"/>
</dbReference>
<organism evidence="12 13">
    <name type="scientific">Planktothrix paucivesiculata PCC 9631</name>
    <dbReference type="NCBI Taxonomy" id="671071"/>
    <lineage>
        <taxon>Bacteria</taxon>
        <taxon>Bacillati</taxon>
        <taxon>Cyanobacteriota</taxon>
        <taxon>Cyanophyceae</taxon>
        <taxon>Oscillatoriophycideae</taxon>
        <taxon>Oscillatoriales</taxon>
        <taxon>Microcoleaceae</taxon>
        <taxon>Planktothrix</taxon>
    </lineage>
</organism>
<keyword evidence="3 10" id="KW-0004">4Fe-4S</keyword>
<sequence length="348" mass="39406">MSKFTSTDSIIIQRDHSDSIKFMINKQITYSPAYTLVPTYDCFNRCSYCNFRTDIGTSPWLTLTAAEEILKTLRDQGIIEILILSGEVHPHSSQRLAWFKRIYELCELAISLGFLPHTNVGLLTFAEMKQLKQVNVSLGLMLEQINPQLLENVHRYSPSKIPGMRLEQLQWAGELKIPFTTGLLLGIGETSTDWRDTLKAIAIIHKRWGHIQEVILQPHSLGSQQSDPRNSFNLEQLPEVVAIARSILPDDITLQIPPNLVTNPDILLACLEAGARDLGGISPRDEVNPDYPQDQDQTLQTILAPNGWELVRRLPVYPKYDPWVCPSLQGVVTEWRKKLAISETPVLY</sequence>
<keyword evidence="7 10" id="KW-0411">Iron-sulfur</keyword>
<feature type="binding site" evidence="10">
    <location>
        <position position="42"/>
    </location>
    <ligand>
        <name>[4Fe-4S] cluster</name>
        <dbReference type="ChEBI" id="CHEBI:49883"/>
        <note>4Fe-4S-S-AdoMet</note>
    </ligand>
</feature>
<dbReference type="SMART" id="SM00729">
    <property type="entry name" value="Elp3"/>
    <property type="match status" value="1"/>
</dbReference>
<dbReference type="InterPro" id="IPR019939">
    <property type="entry name" value="CofG_family"/>
</dbReference>
<evidence type="ECO:0000256" key="1">
    <source>
        <dbReference type="ARBA" id="ARBA00004712"/>
    </source>
</evidence>
<evidence type="ECO:0000256" key="9">
    <source>
        <dbReference type="ARBA" id="ARBA00048974"/>
    </source>
</evidence>
<evidence type="ECO:0000256" key="4">
    <source>
        <dbReference type="ARBA" id="ARBA00022691"/>
    </source>
</evidence>